<sequence>MKVRVEDLEEGCILEEDIMGMTSHPIIPRNTVISSLHIEVLKSFFIHEVDVGNTKANGDPLQPNLKLDTNKEKKSERTIEKDPFLPLYLSGVQQLKKEFQNWQSGSGINITTIRNIILPLLNIFEENQIHLYNIHLYSNKEEYIYHHSLSVGLISAMIAKKLGYERGNINQIALAGMLADCGMAKVRSSIITKQAALTEEEFNEVKQHTALSYKMVKDIPLLKSDMKLAIFQHHERLDGSGYPSGESKNRVHIHSQIIAIADMYHAMTSERLYRSSQTPFIVLEKIKEDYFGKLDIKVVETLLELVANLSPRAKVKVSNGETGEIIFTNRDMLTRPLLKLDQTNEILDLQKRRDLHIKEVISI</sequence>
<name>A0ABS2NB76_9BACI</name>
<reference evidence="2 3" key="1">
    <citation type="submission" date="2021-01" db="EMBL/GenBank/DDBJ databases">
        <title>Genomic Encyclopedia of Type Strains, Phase IV (KMG-IV): sequencing the most valuable type-strain genomes for metagenomic binning, comparative biology and taxonomic classification.</title>
        <authorList>
            <person name="Goeker M."/>
        </authorList>
    </citation>
    <scope>NUCLEOTIDE SEQUENCE [LARGE SCALE GENOMIC DNA]</scope>
    <source>
        <strain evidence="2 3">DSM 24834</strain>
    </source>
</reference>
<dbReference type="Proteomes" id="UP001646157">
    <property type="component" value="Unassembled WGS sequence"/>
</dbReference>
<dbReference type="InterPro" id="IPR003607">
    <property type="entry name" value="HD/PDEase_dom"/>
</dbReference>
<dbReference type="EMBL" id="JAFBDZ010000002">
    <property type="protein sequence ID" value="MBM7585069.1"/>
    <property type="molecule type" value="Genomic_DNA"/>
</dbReference>
<keyword evidence="3" id="KW-1185">Reference proteome</keyword>
<dbReference type="PANTHER" id="PTHR43155">
    <property type="entry name" value="CYCLIC DI-GMP PHOSPHODIESTERASE PA4108-RELATED"/>
    <property type="match status" value="1"/>
</dbReference>
<dbReference type="PROSITE" id="PS51832">
    <property type="entry name" value="HD_GYP"/>
    <property type="match status" value="1"/>
</dbReference>
<protein>
    <submittedName>
        <fullName evidence="2">HD-GYP domain-containing protein (C-di-GMP phosphodiesterase class II)</fullName>
    </submittedName>
</protein>
<dbReference type="InterPro" id="IPR037522">
    <property type="entry name" value="HD_GYP_dom"/>
</dbReference>
<dbReference type="CDD" id="cd00077">
    <property type="entry name" value="HDc"/>
    <property type="match status" value="1"/>
</dbReference>
<dbReference type="RefSeq" id="WP_205170264.1">
    <property type="nucleotide sequence ID" value="NZ_JAFBDZ010000002.1"/>
</dbReference>
<accession>A0ABS2NB76</accession>
<evidence type="ECO:0000313" key="2">
    <source>
        <dbReference type="EMBL" id="MBM7585069.1"/>
    </source>
</evidence>
<comment type="caution">
    <text evidence="2">The sequence shown here is derived from an EMBL/GenBank/DDBJ whole genome shotgun (WGS) entry which is preliminary data.</text>
</comment>
<evidence type="ECO:0000259" key="1">
    <source>
        <dbReference type="PROSITE" id="PS51832"/>
    </source>
</evidence>
<dbReference type="SUPFAM" id="SSF109604">
    <property type="entry name" value="HD-domain/PDEase-like"/>
    <property type="match status" value="1"/>
</dbReference>
<proteinExistence type="predicted"/>
<dbReference type="Gene3D" id="1.10.3210.10">
    <property type="entry name" value="Hypothetical protein af1432"/>
    <property type="match status" value="1"/>
</dbReference>
<dbReference type="SMART" id="SM00471">
    <property type="entry name" value="HDc"/>
    <property type="match status" value="1"/>
</dbReference>
<dbReference type="Pfam" id="PF13487">
    <property type="entry name" value="HD_5"/>
    <property type="match status" value="1"/>
</dbReference>
<dbReference type="PANTHER" id="PTHR43155:SF2">
    <property type="entry name" value="CYCLIC DI-GMP PHOSPHODIESTERASE PA4108"/>
    <property type="match status" value="1"/>
</dbReference>
<feature type="domain" description="HD-GYP" evidence="1">
    <location>
        <begin position="122"/>
        <end position="318"/>
    </location>
</feature>
<evidence type="ECO:0000313" key="3">
    <source>
        <dbReference type="Proteomes" id="UP001646157"/>
    </source>
</evidence>
<organism evidence="2 3">
    <name type="scientific">Rossellomorea pakistanensis</name>
    <dbReference type="NCBI Taxonomy" id="992288"/>
    <lineage>
        <taxon>Bacteria</taxon>
        <taxon>Bacillati</taxon>
        <taxon>Bacillota</taxon>
        <taxon>Bacilli</taxon>
        <taxon>Bacillales</taxon>
        <taxon>Bacillaceae</taxon>
        <taxon>Rossellomorea</taxon>
    </lineage>
</organism>
<gene>
    <name evidence="2" type="ORF">JOC86_001611</name>
</gene>